<dbReference type="AlphaFoldDB" id="A0A087BR66"/>
<dbReference type="EMBL" id="JGZD01000006">
    <property type="protein sequence ID" value="KFI73516.1"/>
    <property type="molecule type" value="Genomic_DNA"/>
</dbReference>
<proteinExistence type="predicted"/>
<evidence type="ECO:0000313" key="2">
    <source>
        <dbReference type="EMBL" id="KFI73516.1"/>
    </source>
</evidence>
<name>A0A087BR66_9BIFI</name>
<evidence type="ECO:0000313" key="3">
    <source>
        <dbReference type="Proteomes" id="UP000029014"/>
    </source>
</evidence>
<comment type="caution">
    <text evidence="2">The sequence shown here is derived from an EMBL/GenBank/DDBJ whole genome shotgun (WGS) entry which is preliminary data.</text>
</comment>
<feature type="region of interest" description="Disordered" evidence="1">
    <location>
        <begin position="216"/>
        <end position="239"/>
    </location>
</feature>
<evidence type="ECO:0000256" key="1">
    <source>
        <dbReference type="SAM" id="MobiDB-lite"/>
    </source>
</evidence>
<accession>A0A087BR66</accession>
<reference evidence="2 3" key="1">
    <citation type="submission" date="2014-03" db="EMBL/GenBank/DDBJ databases">
        <title>Genomics of Bifidobacteria.</title>
        <authorList>
            <person name="Ventura M."/>
            <person name="Milani C."/>
            <person name="Lugli G.A."/>
        </authorList>
    </citation>
    <scope>NUCLEOTIDE SEQUENCE [LARGE SCALE GENOMIC DNA]</scope>
    <source>
        <strain evidence="2 3">LMG 11592</strain>
    </source>
</reference>
<dbReference type="Proteomes" id="UP000029014">
    <property type="component" value="Unassembled WGS sequence"/>
</dbReference>
<protein>
    <submittedName>
        <fullName evidence="2">Uncharacterized protein</fullName>
    </submittedName>
</protein>
<gene>
    <name evidence="2" type="ORF">BMIN_0947</name>
</gene>
<keyword evidence="3" id="KW-1185">Reference proteome</keyword>
<sequence>MLRAFPVRQFRTGQAVDGVDLAGRGPAGEFVDARLGDEQLAGLLVEPFVRLRARRPPPCTPTSAVNAMSYSPGSGLSSSYSIPATPSASLAASSVTPARSAPPVDSRMESIASTAFAHPDSLSTRLRVCSASLRVCLSCRSSHCRNGSGNASRTRLLGQDAGLLHSSANCMDGSSLFVPAWPYARGWVARCLPDESRTPGLERAEAHDRLPARVRSVRGTAMPSPGAATGGGNIDWTPS</sequence>
<dbReference type="eggNOG" id="ENOG50321Q5">
    <property type="taxonomic scope" value="Bacteria"/>
</dbReference>
<organism evidence="2 3">
    <name type="scientific">Bifidobacterium minimum</name>
    <dbReference type="NCBI Taxonomy" id="1693"/>
    <lineage>
        <taxon>Bacteria</taxon>
        <taxon>Bacillati</taxon>
        <taxon>Actinomycetota</taxon>
        <taxon>Actinomycetes</taxon>
        <taxon>Bifidobacteriales</taxon>
        <taxon>Bifidobacteriaceae</taxon>
        <taxon>Bifidobacterium</taxon>
    </lineage>
</organism>
<dbReference type="STRING" id="1693.BMIN_0947"/>